<dbReference type="KEGG" id="cmv:CMUST_10100"/>
<dbReference type="STRING" id="571915.CMUST_10100"/>
<reference evidence="1 2" key="1">
    <citation type="journal article" date="2015" name="Genome Announc.">
        <title>Complete Genome Sequence of the Type Strain Corynebacterium mustelae DSM 45274, Isolated from Various Tissues of a Male Ferret with Lethal Sepsis.</title>
        <authorList>
            <person name="Ruckert C."/>
            <person name="Eimer J."/>
            <person name="Winkler A."/>
            <person name="Tauch A."/>
        </authorList>
    </citation>
    <scope>NUCLEOTIDE SEQUENCE [LARGE SCALE GENOMIC DNA]</scope>
    <source>
        <strain evidence="1 2">DSM 45274</strain>
    </source>
</reference>
<gene>
    <name evidence="1" type="ORF">CMUST_10100</name>
</gene>
<reference evidence="2" key="2">
    <citation type="submission" date="2015-05" db="EMBL/GenBank/DDBJ databases">
        <title>Complete genome sequence of Corynebacterium mustelae DSM 45274, isolated from various tissues of a male ferret with lethal sepsis.</title>
        <authorList>
            <person name="Ruckert C."/>
            <person name="Albersmeier A."/>
            <person name="Winkler A."/>
            <person name="Tauch A."/>
        </authorList>
    </citation>
    <scope>NUCLEOTIDE SEQUENCE [LARGE SCALE GENOMIC DNA]</scope>
    <source>
        <strain evidence="2">DSM 45274</strain>
    </source>
</reference>
<organism evidence="1 2">
    <name type="scientific">Corynebacterium mustelae</name>
    <dbReference type="NCBI Taxonomy" id="571915"/>
    <lineage>
        <taxon>Bacteria</taxon>
        <taxon>Bacillati</taxon>
        <taxon>Actinomycetota</taxon>
        <taxon>Actinomycetes</taxon>
        <taxon>Mycobacteriales</taxon>
        <taxon>Corynebacteriaceae</taxon>
        <taxon>Corynebacterium</taxon>
    </lineage>
</organism>
<dbReference type="EMBL" id="CP011542">
    <property type="protein sequence ID" value="AKK06336.1"/>
    <property type="molecule type" value="Genomic_DNA"/>
</dbReference>
<sequence>MQRLNPALPKALKVFRKLNGKLGSPAQNAAAREGLLTGDIAYFDRDATGFHRWILPDFFDSWRFLPRLLPFAIRLGISPERMRDFRFTTPDTTLTLAAIHSRGAAYAQECATVVSRTHAFRYLAKELGVANPPLVTWSKQMSENITWIENNVLYPYYDLADSGATYHLKRGGMNLDEEQLWFLIDFAHTVAHSDHPDATRLSERIFDLVCACDELDPGAIKRYSGIPIPTELAHLQTESVTAHAENGRITIDLREPTDQILTFLIRLLSGTDFPQDFTLTVRHRGETPQEKTMSEFLERFESSPLKPQLEAVLGRDDSFYIYR</sequence>
<accession>A0A0G3GYU9</accession>
<name>A0A0G3GYU9_9CORY</name>
<dbReference type="RefSeq" id="WP_047262381.1">
    <property type="nucleotide sequence ID" value="NZ_CP011542.1"/>
</dbReference>
<dbReference type="PATRIC" id="fig|571915.4.peg.2144"/>
<dbReference type="AlphaFoldDB" id="A0A0G3GYU9"/>
<keyword evidence="2" id="KW-1185">Reference proteome</keyword>
<proteinExistence type="predicted"/>
<evidence type="ECO:0000313" key="1">
    <source>
        <dbReference type="EMBL" id="AKK06336.1"/>
    </source>
</evidence>
<dbReference type="Proteomes" id="UP000035199">
    <property type="component" value="Chromosome"/>
</dbReference>
<protein>
    <submittedName>
        <fullName evidence="1">Uncharacterized protein</fullName>
    </submittedName>
</protein>
<evidence type="ECO:0000313" key="2">
    <source>
        <dbReference type="Proteomes" id="UP000035199"/>
    </source>
</evidence>